<reference evidence="3" key="1">
    <citation type="submission" date="2016-06" db="UniProtKB">
        <authorList>
            <consortium name="WormBaseParasite"/>
        </authorList>
    </citation>
    <scope>IDENTIFICATION</scope>
</reference>
<dbReference type="EMBL" id="UYWY01021187">
    <property type="protein sequence ID" value="VDM43592.1"/>
    <property type="molecule type" value="Genomic_DNA"/>
</dbReference>
<dbReference type="Proteomes" id="UP000050794">
    <property type="component" value="Unassembled WGS sequence"/>
</dbReference>
<keyword evidence="2" id="KW-1185">Reference proteome</keyword>
<dbReference type="WBParaSite" id="TCNE_0001227101-mRNA-1">
    <property type="protein sequence ID" value="TCNE_0001227101-mRNA-1"/>
    <property type="gene ID" value="TCNE_0001227101"/>
</dbReference>
<protein>
    <submittedName>
        <fullName evidence="1 3">Uncharacterized protein</fullName>
    </submittedName>
</protein>
<dbReference type="AlphaFoldDB" id="A0A183UUV1"/>
<evidence type="ECO:0000313" key="1">
    <source>
        <dbReference type="EMBL" id="VDM43592.1"/>
    </source>
</evidence>
<evidence type="ECO:0000313" key="2">
    <source>
        <dbReference type="Proteomes" id="UP000050794"/>
    </source>
</evidence>
<reference evidence="1 2" key="2">
    <citation type="submission" date="2018-11" db="EMBL/GenBank/DDBJ databases">
        <authorList>
            <consortium name="Pathogen Informatics"/>
        </authorList>
    </citation>
    <scope>NUCLEOTIDE SEQUENCE [LARGE SCALE GENOMIC DNA]</scope>
</reference>
<name>A0A183UUV1_TOXCA</name>
<evidence type="ECO:0000313" key="3">
    <source>
        <dbReference type="WBParaSite" id="TCNE_0001227101-mRNA-1"/>
    </source>
</evidence>
<proteinExistence type="predicted"/>
<organism evidence="2 3">
    <name type="scientific">Toxocara canis</name>
    <name type="common">Canine roundworm</name>
    <dbReference type="NCBI Taxonomy" id="6265"/>
    <lineage>
        <taxon>Eukaryota</taxon>
        <taxon>Metazoa</taxon>
        <taxon>Ecdysozoa</taxon>
        <taxon>Nematoda</taxon>
        <taxon>Chromadorea</taxon>
        <taxon>Rhabditida</taxon>
        <taxon>Spirurina</taxon>
        <taxon>Ascaridomorpha</taxon>
        <taxon>Ascaridoidea</taxon>
        <taxon>Toxocaridae</taxon>
        <taxon>Toxocara</taxon>
    </lineage>
</organism>
<gene>
    <name evidence="1" type="ORF">TCNE_LOCUS12271</name>
</gene>
<accession>A0A183UUV1</accession>
<sequence length="200" mass="21847">MTSDGADGFGALMGADALIAQKALLSAGKNKRTRAMTGCSGWGGCETLEEFDELLRNIKGTKAGVKKPLEAALWASSCRSVRRSHPRMKTVVRVMGYSGSVFGVDHQGMHSLVTPQEVLIELDWRLMQLCRLLMLTNGPSGSYVAFIVSALFLIIDETSHILLSQKLPQFRIISELESLGCWLLARGAKIVNSTHDLVLR</sequence>